<keyword evidence="8" id="KW-0046">Antibiotic resistance</keyword>
<keyword evidence="13" id="KW-1185">Reference proteome</keyword>
<dbReference type="Gene3D" id="3.40.50.300">
    <property type="entry name" value="P-loop containing nucleotide triphosphate hydrolases"/>
    <property type="match status" value="1"/>
</dbReference>
<dbReference type="EMBL" id="JAATJN010000001">
    <property type="protein sequence ID" value="NJC56746.1"/>
    <property type="molecule type" value="Genomic_DNA"/>
</dbReference>
<gene>
    <name evidence="12" type="ORF">BKA07_001781</name>
</gene>
<comment type="subcellular location">
    <subcellularLocation>
        <location evidence="1">Cell membrane</location>
        <topology evidence="1">Peripheral membrane protein</topology>
        <orientation evidence="1">Cytoplasmic side</orientation>
    </subcellularLocation>
</comment>
<dbReference type="PANTHER" id="PTHR42711:SF19">
    <property type="entry name" value="DOXORUBICIN RESISTANCE ATP-BINDING PROTEIN DRRA"/>
    <property type="match status" value="1"/>
</dbReference>
<evidence type="ECO:0000256" key="4">
    <source>
        <dbReference type="ARBA" id="ARBA00022741"/>
    </source>
</evidence>
<keyword evidence="7" id="KW-0472">Membrane</keyword>
<evidence type="ECO:0000256" key="7">
    <source>
        <dbReference type="ARBA" id="ARBA00023136"/>
    </source>
</evidence>
<dbReference type="GO" id="GO:0043215">
    <property type="term" value="P:daunorubicin transport"/>
    <property type="evidence" value="ECO:0007669"/>
    <property type="project" value="InterPro"/>
</dbReference>
<reference evidence="12 13" key="1">
    <citation type="submission" date="2020-03" db="EMBL/GenBank/DDBJ databases">
        <title>Sequencing the genomes of 1000 actinobacteria strains.</title>
        <authorList>
            <person name="Klenk H.-P."/>
        </authorList>
    </citation>
    <scope>NUCLEOTIDE SEQUENCE [LARGE SCALE GENOMIC DNA]</scope>
    <source>
        <strain evidence="12 13">DSM 18964</strain>
    </source>
</reference>
<keyword evidence="2" id="KW-0813">Transport</keyword>
<dbReference type="PANTHER" id="PTHR42711">
    <property type="entry name" value="ABC TRANSPORTER ATP-BINDING PROTEIN"/>
    <property type="match status" value="1"/>
</dbReference>
<evidence type="ECO:0000313" key="13">
    <source>
        <dbReference type="Proteomes" id="UP000576792"/>
    </source>
</evidence>
<keyword evidence="5 12" id="KW-0067">ATP-binding</keyword>
<feature type="compositionally biased region" description="Basic and acidic residues" evidence="10">
    <location>
        <begin position="91"/>
        <end position="102"/>
    </location>
</feature>
<dbReference type="GO" id="GO:0005524">
    <property type="term" value="F:ATP binding"/>
    <property type="evidence" value="ECO:0007669"/>
    <property type="project" value="UniProtKB-KW"/>
</dbReference>
<dbReference type="SMART" id="SM00382">
    <property type="entry name" value="AAA"/>
    <property type="match status" value="1"/>
</dbReference>
<protein>
    <submittedName>
        <fullName evidence="12">ABC-2 type transport system ATP-binding protein/oleandomycin transport system ATP-binding protein</fullName>
    </submittedName>
</protein>
<dbReference type="InterPro" id="IPR017871">
    <property type="entry name" value="ABC_transporter-like_CS"/>
</dbReference>
<dbReference type="InterPro" id="IPR005894">
    <property type="entry name" value="DrrA"/>
</dbReference>
<sequence length="427" mass="46013">MAHERRNSDEAERIRVRDGLDMAITDHTNIEITLERPTAITLPCLSPTGGQQIVDRIYLWTDDPKDFLTAMREHIGSGAESDTNKKAQAHAAHDEERRKRMAEYSNGPAIDVNGLVKRFGDATALDGIDLTVESGSVLGLLGPNGSGKTTTVHILATLTRADQGTARVCGYDVVREAHQVRQLIGLTGQYASVDKDLSGYQNLVMIGRLLGMPRSQAKSRASGLLEEAGLTDAATKPAKTYSGGMRRRLDLAASIMGEAAVVFLDEPTTGLDPARRGETWAMVRRLAAQGSTVLLTTQYLEEADHLASEIVLIDSGTVAARGTPDSLKRRVGSQTLDVRLSDPVQLKEAATRVESIIRTALVVDAQTGRLSAAVADGEVMPAIVRSLDEASIEVNELSLRLPSLDDVFLTLTGHRATTENDNKKEAA</sequence>
<dbReference type="InterPro" id="IPR025302">
    <property type="entry name" value="DrrA1/2-like_C"/>
</dbReference>
<proteinExistence type="inferred from homology"/>
<evidence type="ECO:0000256" key="6">
    <source>
        <dbReference type="ARBA" id="ARBA00022967"/>
    </source>
</evidence>
<evidence type="ECO:0000256" key="8">
    <source>
        <dbReference type="ARBA" id="ARBA00023251"/>
    </source>
</evidence>
<organism evidence="12 13">
    <name type="scientific">Brevibacterium marinum</name>
    <dbReference type="NCBI Taxonomy" id="418643"/>
    <lineage>
        <taxon>Bacteria</taxon>
        <taxon>Bacillati</taxon>
        <taxon>Actinomycetota</taxon>
        <taxon>Actinomycetes</taxon>
        <taxon>Micrococcales</taxon>
        <taxon>Brevibacteriaceae</taxon>
        <taxon>Brevibacterium</taxon>
    </lineage>
</organism>
<evidence type="ECO:0000256" key="5">
    <source>
        <dbReference type="ARBA" id="ARBA00022840"/>
    </source>
</evidence>
<dbReference type="Pfam" id="PF13732">
    <property type="entry name" value="DrrA1-3_C"/>
    <property type="match status" value="1"/>
</dbReference>
<dbReference type="GO" id="GO:1900753">
    <property type="term" value="P:doxorubicin transport"/>
    <property type="evidence" value="ECO:0007669"/>
    <property type="project" value="InterPro"/>
</dbReference>
<feature type="region of interest" description="Disordered" evidence="10">
    <location>
        <begin position="76"/>
        <end position="102"/>
    </location>
</feature>
<keyword evidence="3" id="KW-1003">Cell membrane</keyword>
<dbReference type="InterPro" id="IPR003593">
    <property type="entry name" value="AAA+_ATPase"/>
</dbReference>
<dbReference type="InterPro" id="IPR003439">
    <property type="entry name" value="ABC_transporter-like_ATP-bd"/>
</dbReference>
<dbReference type="InterPro" id="IPR050763">
    <property type="entry name" value="ABC_transporter_ATP-binding"/>
</dbReference>
<dbReference type="InterPro" id="IPR027417">
    <property type="entry name" value="P-loop_NTPase"/>
</dbReference>
<dbReference type="PROSITE" id="PS50893">
    <property type="entry name" value="ABC_TRANSPORTER_2"/>
    <property type="match status" value="1"/>
</dbReference>
<dbReference type="Pfam" id="PF00005">
    <property type="entry name" value="ABC_tran"/>
    <property type="match status" value="1"/>
</dbReference>
<evidence type="ECO:0000256" key="3">
    <source>
        <dbReference type="ARBA" id="ARBA00022475"/>
    </source>
</evidence>
<keyword evidence="6" id="KW-1278">Translocase</keyword>
<evidence type="ECO:0000256" key="2">
    <source>
        <dbReference type="ARBA" id="ARBA00022448"/>
    </source>
</evidence>
<evidence type="ECO:0000256" key="9">
    <source>
        <dbReference type="ARBA" id="ARBA00049985"/>
    </source>
</evidence>
<dbReference type="RefSeq" id="WP_342449019.1">
    <property type="nucleotide sequence ID" value="NZ_BAAAPQ010000025.1"/>
</dbReference>
<dbReference type="GO" id="GO:0016887">
    <property type="term" value="F:ATP hydrolysis activity"/>
    <property type="evidence" value="ECO:0007669"/>
    <property type="project" value="InterPro"/>
</dbReference>
<dbReference type="AlphaFoldDB" id="A0A846RXS1"/>
<feature type="domain" description="ABC transporter" evidence="11">
    <location>
        <begin position="110"/>
        <end position="340"/>
    </location>
</feature>
<evidence type="ECO:0000313" key="12">
    <source>
        <dbReference type="EMBL" id="NJC56746.1"/>
    </source>
</evidence>
<dbReference type="Proteomes" id="UP000576792">
    <property type="component" value="Unassembled WGS sequence"/>
</dbReference>
<dbReference type="NCBIfam" id="TIGR01188">
    <property type="entry name" value="drrA"/>
    <property type="match status" value="1"/>
</dbReference>
<comment type="caution">
    <text evidence="12">The sequence shown here is derived from an EMBL/GenBank/DDBJ whole genome shotgun (WGS) entry which is preliminary data.</text>
</comment>
<keyword evidence="4" id="KW-0547">Nucleotide-binding</keyword>
<accession>A0A846RXS1</accession>
<dbReference type="GO" id="GO:0005886">
    <property type="term" value="C:plasma membrane"/>
    <property type="evidence" value="ECO:0007669"/>
    <property type="project" value="UniProtKB-SubCell"/>
</dbReference>
<comment type="similarity">
    <text evidence="9">Belongs to the ABC transporter superfamily. Drug exporter-1 (DrugE1) (TC 3.A.1.105) family.</text>
</comment>
<evidence type="ECO:0000256" key="1">
    <source>
        <dbReference type="ARBA" id="ARBA00004413"/>
    </source>
</evidence>
<dbReference type="PROSITE" id="PS00211">
    <property type="entry name" value="ABC_TRANSPORTER_1"/>
    <property type="match status" value="1"/>
</dbReference>
<name>A0A846RXS1_9MICO</name>
<evidence type="ECO:0000256" key="10">
    <source>
        <dbReference type="SAM" id="MobiDB-lite"/>
    </source>
</evidence>
<dbReference type="GO" id="GO:0046677">
    <property type="term" value="P:response to antibiotic"/>
    <property type="evidence" value="ECO:0007669"/>
    <property type="project" value="UniProtKB-KW"/>
</dbReference>
<evidence type="ECO:0000259" key="11">
    <source>
        <dbReference type="PROSITE" id="PS50893"/>
    </source>
</evidence>
<dbReference type="SUPFAM" id="SSF52540">
    <property type="entry name" value="P-loop containing nucleoside triphosphate hydrolases"/>
    <property type="match status" value="1"/>
</dbReference>